<dbReference type="EMBL" id="CP076136">
    <property type="protein sequence ID" value="QWG21307.1"/>
    <property type="molecule type" value="Genomic_DNA"/>
</dbReference>
<comment type="similarity">
    <text evidence="1">Belongs to the NodU/CmcH family.</text>
</comment>
<accession>A0A975NU38</accession>
<proteinExistence type="inferred from homology"/>
<dbReference type="InterPro" id="IPR003696">
    <property type="entry name" value="Carbtransf_dom"/>
</dbReference>
<evidence type="ECO:0000313" key="5">
    <source>
        <dbReference type="Proteomes" id="UP000676951"/>
    </source>
</evidence>
<dbReference type="Proteomes" id="UP000676951">
    <property type="component" value="Chromosome"/>
</dbReference>
<dbReference type="Gene3D" id="3.90.870.20">
    <property type="entry name" value="Carbamoyltransferase, C-terminal domain"/>
    <property type="match status" value="1"/>
</dbReference>
<dbReference type="Pfam" id="PF02543">
    <property type="entry name" value="Carbam_trans_N"/>
    <property type="match status" value="2"/>
</dbReference>
<dbReference type="InterPro" id="IPR051338">
    <property type="entry name" value="NodU/CmcH_Carbamoyltrnsfr"/>
</dbReference>
<evidence type="ECO:0000256" key="1">
    <source>
        <dbReference type="ARBA" id="ARBA00006129"/>
    </source>
</evidence>
<sequence>MPKQHTYVLGLNTYDHDVSACLLRDGAIAFAIAKERITREKHATGFYQEVIDYCLNAEGITLDDVDLVVRNCYILPVPEMEERLVYQDMPGFLPPNERAGAPKHPLYLSHSDKVVSISHHLAHAYSAFAVSPFEEGVVMIVDGVGSYQSDVMEPYPPTDTATPLARESESYYKFSGSKLECLKKVWMEPDRGLLSDEFYNMPGLGALYSRASTYIFGDWNKCGELMGLAPYGRKEQVRHLLELTDGKLHVPHWTREFNQPYIMDGDEKWETSPSMRHWEDIAWRVQDDTENVLLARARWLRETTGAKNLTIAGGVALNCVANGRVAREAGFENVWIQPAAGDDGIAIGCAYYGWLEILKQRRGFVMAHSYVGRRYTDQDVSNASAKFLVRIQTSAVHSDDICRDTAKLLAEQKVIGWFQGASEFGPRALGNRSLLADPRKAGMKDILNSRVKHRQPFRPFAPIVLAERAREIFEGDEDSPFMLIAKRVRPEWRDRIPAIVHVDGTARVQTVRAETNPVLYRLLKEFEALTGVPVLINTSFNVKGEPIVETPRDAMICFLTTGIDNLILHDTVVSKNAWHRVVGPLVGIYTDVANLVLSSTRPV</sequence>
<dbReference type="RefSeq" id="WP_215602030.1">
    <property type="nucleotide sequence ID" value="NZ_CP076136.1"/>
</dbReference>
<dbReference type="SUPFAM" id="SSF53067">
    <property type="entry name" value="Actin-like ATPase domain"/>
    <property type="match status" value="1"/>
</dbReference>
<evidence type="ECO:0000259" key="2">
    <source>
        <dbReference type="Pfam" id="PF02543"/>
    </source>
</evidence>
<keyword evidence="5" id="KW-1185">Reference proteome</keyword>
<dbReference type="Pfam" id="PF16861">
    <property type="entry name" value="Carbam_trans_C"/>
    <property type="match status" value="1"/>
</dbReference>
<protein>
    <submittedName>
        <fullName evidence="4">Carbamoyltransferase</fullName>
    </submittedName>
</protein>
<dbReference type="AlphaFoldDB" id="A0A975NU38"/>
<dbReference type="InterPro" id="IPR031730">
    <property type="entry name" value="Carbam_trans_C"/>
</dbReference>
<feature type="domain" description="Carbamoyltransferase" evidence="2">
    <location>
        <begin position="8"/>
        <end position="69"/>
    </location>
</feature>
<dbReference type="PANTHER" id="PTHR34847:SF1">
    <property type="entry name" value="NODULATION PROTEIN U"/>
    <property type="match status" value="1"/>
</dbReference>
<dbReference type="Gene3D" id="3.30.420.40">
    <property type="match status" value="2"/>
</dbReference>
<dbReference type="PANTHER" id="PTHR34847">
    <property type="entry name" value="NODULATION PROTEIN U"/>
    <property type="match status" value="1"/>
</dbReference>
<evidence type="ECO:0000259" key="3">
    <source>
        <dbReference type="Pfam" id="PF16861"/>
    </source>
</evidence>
<evidence type="ECO:0000313" key="4">
    <source>
        <dbReference type="EMBL" id="QWG21307.1"/>
    </source>
</evidence>
<dbReference type="InterPro" id="IPR038152">
    <property type="entry name" value="Carbam_trans_C_sf"/>
</dbReference>
<reference evidence="4 5" key="1">
    <citation type="submission" date="2021-06" db="EMBL/GenBank/DDBJ databases">
        <title>Bradyrhizobium sp. S2-11-4 Genome sequencing.</title>
        <authorList>
            <person name="Jin L."/>
        </authorList>
    </citation>
    <scope>NUCLEOTIDE SEQUENCE [LARGE SCALE GENOMIC DNA]</scope>
    <source>
        <strain evidence="4 5">S2-11-4</strain>
    </source>
</reference>
<name>A0A975NU38_9BRAD</name>
<gene>
    <name evidence="4" type="ORF">KMZ93_14825</name>
</gene>
<dbReference type="CDD" id="cd24033">
    <property type="entry name" value="ASKHA_NBD_NodU_CmcH-like_N"/>
    <property type="match status" value="1"/>
</dbReference>
<feature type="domain" description="Carbamoyltransferase" evidence="2">
    <location>
        <begin position="112"/>
        <end position="350"/>
    </location>
</feature>
<organism evidence="4 5">
    <name type="scientific">Bradyrhizobium sediminis</name>
    <dbReference type="NCBI Taxonomy" id="2840469"/>
    <lineage>
        <taxon>Bacteria</taxon>
        <taxon>Pseudomonadati</taxon>
        <taxon>Pseudomonadota</taxon>
        <taxon>Alphaproteobacteria</taxon>
        <taxon>Hyphomicrobiales</taxon>
        <taxon>Nitrobacteraceae</taxon>
        <taxon>Bradyrhizobium</taxon>
    </lineage>
</organism>
<dbReference type="GO" id="GO:0003824">
    <property type="term" value="F:catalytic activity"/>
    <property type="evidence" value="ECO:0007669"/>
    <property type="project" value="InterPro"/>
</dbReference>
<feature type="domain" description="Carbamoyltransferase C-terminal" evidence="3">
    <location>
        <begin position="406"/>
        <end position="575"/>
    </location>
</feature>
<dbReference type="InterPro" id="IPR043129">
    <property type="entry name" value="ATPase_NBD"/>
</dbReference>